<evidence type="ECO:0000313" key="3">
    <source>
        <dbReference type="Proteomes" id="UP000219338"/>
    </source>
</evidence>
<evidence type="ECO:0000256" key="1">
    <source>
        <dbReference type="SAM" id="MobiDB-lite"/>
    </source>
</evidence>
<feature type="region of interest" description="Disordered" evidence="1">
    <location>
        <begin position="280"/>
        <end position="346"/>
    </location>
</feature>
<name>A0A284RUS8_ARMOS</name>
<feature type="region of interest" description="Disordered" evidence="1">
    <location>
        <begin position="96"/>
        <end position="260"/>
    </location>
</feature>
<accession>A0A284RUS8</accession>
<dbReference type="OMA" id="NYHITNF"/>
<feature type="region of interest" description="Disordered" evidence="1">
    <location>
        <begin position="673"/>
        <end position="763"/>
    </location>
</feature>
<protein>
    <submittedName>
        <fullName evidence="2">Uncharacterized protein</fullName>
    </submittedName>
</protein>
<dbReference type="OrthoDB" id="3014170at2759"/>
<feature type="compositionally biased region" description="Acidic residues" evidence="1">
    <location>
        <begin position="704"/>
        <end position="713"/>
    </location>
</feature>
<gene>
    <name evidence="2" type="ORF">ARMOST_15892</name>
</gene>
<organism evidence="2 3">
    <name type="scientific">Armillaria ostoyae</name>
    <name type="common">Armillaria root rot fungus</name>
    <dbReference type="NCBI Taxonomy" id="47428"/>
    <lineage>
        <taxon>Eukaryota</taxon>
        <taxon>Fungi</taxon>
        <taxon>Dikarya</taxon>
        <taxon>Basidiomycota</taxon>
        <taxon>Agaricomycotina</taxon>
        <taxon>Agaricomycetes</taxon>
        <taxon>Agaricomycetidae</taxon>
        <taxon>Agaricales</taxon>
        <taxon>Marasmiineae</taxon>
        <taxon>Physalacriaceae</taxon>
        <taxon>Armillaria</taxon>
    </lineage>
</organism>
<feature type="compositionally biased region" description="Polar residues" evidence="1">
    <location>
        <begin position="131"/>
        <end position="166"/>
    </location>
</feature>
<feature type="compositionally biased region" description="Basic and acidic residues" evidence="1">
    <location>
        <begin position="188"/>
        <end position="203"/>
    </location>
</feature>
<reference evidence="3" key="1">
    <citation type="journal article" date="2017" name="Nat. Ecol. Evol.">
        <title>Genome expansion and lineage-specific genetic innovations in the forest pathogenic fungi Armillaria.</title>
        <authorList>
            <person name="Sipos G."/>
            <person name="Prasanna A.N."/>
            <person name="Walter M.C."/>
            <person name="O'Connor E."/>
            <person name="Balint B."/>
            <person name="Krizsan K."/>
            <person name="Kiss B."/>
            <person name="Hess J."/>
            <person name="Varga T."/>
            <person name="Slot J."/>
            <person name="Riley R."/>
            <person name="Boka B."/>
            <person name="Rigling D."/>
            <person name="Barry K."/>
            <person name="Lee J."/>
            <person name="Mihaltcheva S."/>
            <person name="LaButti K."/>
            <person name="Lipzen A."/>
            <person name="Waldron R."/>
            <person name="Moloney N.M."/>
            <person name="Sperisen C."/>
            <person name="Kredics L."/>
            <person name="Vagvoelgyi C."/>
            <person name="Patrignani A."/>
            <person name="Fitzpatrick D."/>
            <person name="Nagy I."/>
            <person name="Doyle S."/>
            <person name="Anderson J.B."/>
            <person name="Grigoriev I.V."/>
            <person name="Gueldener U."/>
            <person name="Muensterkoetter M."/>
            <person name="Nagy L.G."/>
        </authorList>
    </citation>
    <scope>NUCLEOTIDE SEQUENCE [LARGE SCALE GENOMIC DNA]</scope>
    <source>
        <strain evidence="3">C18/9</strain>
    </source>
</reference>
<keyword evidence="3" id="KW-1185">Reference proteome</keyword>
<dbReference type="EMBL" id="FUEG01000017">
    <property type="protein sequence ID" value="SJL12465.1"/>
    <property type="molecule type" value="Genomic_DNA"/>
</dbReference>
<dbReference type="AlphaFoldDB" id="A0A284RUS8"/>
<proteinExistence type="predicted"/>
<evidence type="ECO:0000313" key="2">
    <source>
        <dbReference type="EMBL" id="SJL12465.1"/>
    </source>
</evidence>
<sequence length="763" mass="83897">MPPRRSKKMLDLPSAMAQKPVAERMQLRNSNKERHPGIVDDWKDPDDVETLGEKIKKRAQKKVDSAKLQIQRDKAKVDVAILEDALRREDVARDLTANHPAGNKKCIPSARNKAGNDIDPQPGVVVPPLPSNQMSELPSNQLSQPEIAATSTNEEIQERTSTAQQKNPHEQDLTMRTGGEESEEESDEHVPHGESGDHVDAAKMGKPATKLGPKPRVKVSARTAITNSRFTNEGVATPKLSWPTSGPESKVGTAPAPKHVLKHKNQVIAEATEDETAILRSDDESIPPEVQVPPMKKQKVKAKTTDQAKTSKPAGELAKNWEKKKSGDGPRNAGKKDTTNEENDSLVRAGGMVEDDEDIKPEFLNIIKTKGNSTDRKPAGVVDGIKIVKKEDPLIMTATQVRGGKKKWRTNDLPDGTQDAFSKWIVPYLREKVGQSVTPWAPLSVEDVQEAVDLEFGRTEYCVGEKSAWMGLANYHITNFRHKVCVEAEKAVEAFIAEHADQLSTPNLIGQYMAYLITPTSPGGNVALSPPFMWKVWKNDGVKRWGMFCHKLIIRVMAEAHFMVLGPMNNLSTIPYPKGALLLTGQAVERAISMWTTGMFVNTATPAFSRQNFDDIMEEFTLDPAERAKYGKDVRKKTVKTKRVSVYQATLDSWDEAKWIKLLTKVKQAVEASTSKKRRKMSARSASPDTVEQEADIVFRSDPPDPDSDEDSGDSGGSVGTTDESAEEDNVAGSMTVTTTTTTPSDVDGADELSDSESVMAVD</sequence>
<feature type="compositionally biased region" description="Basic and acidic residues" evidence="1">
    <location>
        <begin position="319"/>
        <end position="339"/>
    </location>
</feature>
<dbReference type="Proteomes" id="UP000219338">
    <property type="component" value="Unassembled WGS sequence"/>
</dbReference>